<evidence type="ECO:0000256" key="1">
    <source>
        <dbReference type="ARBA" id="ARBA00004124"/>
    </source>
</evidence>
<accession>A0A315VSZ3</accession>
<dbReference type="FunFam" id="2.60.120.10:FF:000166">
    <property type="entry name" value="blood vessel epicardial substance isoform X1"/>
    <property type="match status" value="1"/>
</dbReference>
<evidence type="ECO:0000256" key="10">
    <source>
        <dbReference type="ARBA" id="ARBA00022949"/>
    </source>
</evidence>
<dbReference type="InterPro" id="IPR014710">
    <property type="entry name" value="RmlC-like_jellyroll"/>
</dbReference>
<protein>
    <recommendedName>
        <fullName evidence="15">POPDC1-3 domain-containing protein</fullName>
    </recommendedName>
</protein>
<dbReference type="AlphaFoldDB" id="A0A315VSZ3"/>
<keyword evidence="12 14" id="KW-0472">Membrane</keyword>
<name>A0A315VSZ3_GAMAF</name>
<evidence type="ECO:0000256" key="9">
    <source>
        <dbReference type="ARBA" id="ARBA00022889"/>
    </source>
</evidence>
<dbReference type="GO" id="GO:0007155">
    <property type="term" value="P:cell adhesion"/>
    <property type="evidence" value="ECO:0007669"/>
    <property type="project" value="UniProtKB-KW"/>
</dbReference>
<keyword evidence="13" id="KW-0325">Glycoprotein</keyword>
<dbReference type="InterPro" id="IPR018490">
    <property type="entry name" value="cNMP-bd_dom_sf"/>
</dbReference>
<keyword evidence="7" id="KW-1003">Cell membrane</keyword>
<dbReference type="SUPFAM" id="SSF51206">
    <property type="entry name" value="cAMP-binding domain-like"/>
    <property type="match status" value="1"/>
</dbReference>
<evidence type="ECO:0000256" key="7">
    <source>
        <dbReference type="ARBA" id="ARBA00022475"/>
    </source>
</evidence>
<dbReference type="GO" id="GO:0007519">
    <property type="term" value="P:skeletal muscle tissue development"/>
    <property type="evidence" value="ECO:0007669"/>
    <property type="project" value="TreeGrafter"/>
</dbReference>
<dbReference type="InterPro" id="IPR055272">
    <property type="entry name" value="POPDC1-3_dom"/>
</dbReference>
<keyword evidence="6" id="KW-0217">Developmental protein</keyword>
<keyword evidence="17" id="KW-1185">Reference proteome</keyword>
<evidence type="ECO:0000256" key="12">
    <source>
        <dbReference type="ARBA" id="ARBA00023136"/>
    </source>
</evidence>
<dbReference type="EMBL" id="NHOQ01001181">
    <property type="protein sequence ID" value="PWA26300.1"/>
    <property type="molecule type" value="Genomic_DNA"/>
</dbReference>
<feature type="transmembrane region" description="Helical" evidence="14">
    <location>
        <begin position="101"/>
        <end position="124"/>
    </location>
</feature>
<evidence type="ECO:0000256" key="6">
    <source>
        <dbReference type="ARBA" id="ARBA00022473"/>
    </source>
</evidence>
<feature type="transmembrane region" description="Helical" evidence="14">
    <location>
        <begin position="207"/>
        <end position="227"/>
    </location>
</feature>
<dbReference type="GO" id="GO:0042391">
    <property type="term" value="P:regulation of membrane potential"/>
    <property type="evidence" value="ECO:0007669"/>
    <property type="project" value="TreeGrafter"/>
</dbReference>
<comment type="caution">
    <text evidence="16">The sequence shown here is derived from an EMBL/GenBank/DDBJ whole genome shotgun (WGS) entry which is preliminary data.</text>
</comment>
<dbReference type="Proteomes" id="UP000250572">
    <property type="component" value="Unassembled WGS sequence"/>
</dbReference>
<keyword evidence="8 14" id="KW-0812">Transmembrane</keyword>
<dbReference type="Pfam" id="PF04831">
    <property type="entry name" value="POPDC1-3"/>
    <property type="match status" value="1"/>
</dbReference>
<keyword evidence="10" id="KW-0965">Cell junction</keyword>
<evidence type="ECO:0000313" key="16">
    <source>
        <dbReference type="EMBL" id="PWA26300.1"/>
    </source>
</evidence>
<dbReference type="GO" id="GO:0030552">
    <property type="term" value="F:cAMP binding"/>
    <property type="evidence" value="ECO:0007669"/>
    <property type="project" value="TreeGrafter"/>
</dbReference>
<evidence type="ECO:0000256" key="13">
    <source>
        <dbReference type="ARBA" id="ARBA00023180"/>
    </source>
</evidence>
<proteinExistence type="inferred from homology"/>
<gene>
    <name evidence="16" type="ORF">CCH79_00018806</name>
</gene>
<sequence>MTTSRRETEQELNRHAFSFPFRKSCLCKVPQEHVTFWKFHGSGPAEGAGQTAELYIELLHRPFHHSLSSALSPHLQPMSSSAQPPGVNIISLISQSAVFSFLYHNGMAMTILVIQALAIVYIILPSRINWRDEWQSGQNLIPSTFASSSSHQQGDQPESRVVNGLIIPEVRTRSAVILEIQKSDGARQRGCSLFIAWATLYRCNLDVMVWNVVFLVVNFMHLFFLLYKRRPIKIDRELRTVYKRMFESLHVQEALFQRLTGQFCTIQTLKKGQAYAAEDKTSVDERLSILLKGKMKVSYRGHFLHNIYTNSFIDSPEFRSTEMHRGEKFQVTIVAEENCKFLCWSRERLTYFLESDTFLNEVFKYLIGKDITNKLYTLNDPTLSDKAVKKMDRQPSLCSQLSMMQMRNSMASTSDTDDVLNQILRGGSAGSSLQSFAANPTLNTLHFRSWSCRSTDHRHDRPIT</sequence>
<keyword evidence="11 14" id="KW-1133">Transmembrane helix</keyword>
<evidence type="ECO:0000256" key="3">
    <source>
        <dbReference type="ARBA" id="ARBA00004435"/>
    </source>
</evidence>
<dbReference type="GO" id="GO:0051146">
    <property type="term" value="P:striated muscle cell differentiation"/>
    <property type="evidence" value="ECO:0007669"/>
    <property type="project" value="TreeGrafter"/>
</dbReference>
<feature type="non-terminal residue" evidence="16">
    <location>
        <position position="464"/>
    </location>
</feature>
<evidence type="ECO:0000256" key="5">
    <source>
        <dbReference type="ARBA" id="ARBA00022427"/>
    </source>
</evidence>
<evidence type="ECO:0000313" key="17">
    <source>
        <dbReference type="Proteomes" id="UP000250572"/>
    </source>
</evidence>
<dbReference type="GO" id="GO:0042383">
    <property type="term" value="C:sarcolemma"/>
    <property type="evidence" value="ECO:0007669"/>
    <property type="project" value="TreeGrafter"/>
</dbReference>
<dbReference type="Gene3D" id="2.60.120.10">
    <property type="entry name" value="Jelly Rolls"/>
    <property type="match status" value="1"/>
</dbReference>
<organism evidence="16 17">
    <name type="scientific">Gambusia affinis</name>
    <name type="common">Western mosquitofish</name>
    <name type="synonym">Heterandria affinis</name>
    <dbReference type="NCBI Taxonomy" id="33528"/>
    <lineage>
        <taxon>Eukaryota</taxon>
        <taxon>Metazoa</taxon>
        <taxon>Chordata</taxon>
        <taxon>Craniata</taxon>
        <taxon>Vertebrata</taxon>
        <taxon>Euteleostomi</taxon>
        <taxon>Actinopterygii</taxon>
        <taxon>Neopterygii</taxon>
        <taxon>Teleostei</taxon>
        <taxon>Neoteleostei</taxon>
        <taxon>Acanthomorphata</taxon>
        <taxon>Ovalentaria</taxon>
        <taxon>Atherinomorphae</taxon>
        <taxon>Cyprinodontiformes</taxon>
        <taxon>Poeciliidae</taxon>
        <taxon>Poeciliinae</taxon>
        <taxon>Gambusia</taxon>
    </lineage>
</organism>
<dbReference type="PANTHER" id="PTHR12101:SF17">
    <property type="entry name" value="BLOOD VESSEL EPICARDIAL SUBSTANCE"/>
    <property type="match status" value="1"/>
</dbReference>
<comment type="similarity">
    <text evidence="4">Belongs to the popeye family.</text>
</comment>
<dbReference type="InterPro" id="IPR006916">
    <property type="entry name" value="POPDC1-3"/>
</dbReference>
<reference evidence="16 17" key="1">
    <citation type="journal article" date="2018" name="G3 (Bethesda)">
        <title>A High-Quality Reference Genome for the Invasive Mosquitofish Gambusia affinis Using a Chicago Library.</title>
        <authorList>
            <person name="Hoffberg S.L."/>
            <person name="Troendle N.J."/>
            <person name="Glenn T.C."/>
            <person name="Mahmud O."/>
            <person name="Louha S."/>
            <person name="Chalopin D."/>
            <person name="Bennetzen J.L."/>
            <person name="Mauricio R."/>
        </authorList>
    </citation>
    <scope>NUCLEOTIDE SEQUENCE [LARGE SCALE GENOMIC DNA]</scope>
    <source>
        <strain evidence="16">NE01/NJP1002.9</strain>
        <tissue evidence="16">Muscle</tissue>
    </source>
</reference>
<evidence type="ECO:0000259" key="15">
    <source>
        <dbReference type="Pfam" id="PF04831"/>
    </source>
</evidence>
<feature type="domain" description="POPDC1-3" evidence="15">
    <location>
        <begin position="190"/>
        <end position="380"/>
    </location>
</feature>
<keyword evidence="9" id="KW-0130">Cell adhesion</keyword>
<keyword evidence="5" id="KW-0796">Tight junction</keyword>
<dbReference type="GO" id="GO:0005923">
    <property type="term" value="C:bicellular tight junction"/>
    <property type="evidence" value="ECO:0007669"/>
    <property type="project" value="UniProtKB-SubCell"/>
</dbReference>
<dbReference type="PANTHER" id="PTHR12101">
    <property type="entry name" value="POPEYE DOMAIN CONTAINING PROTEIN"/>
    <property type="match status" value="1"/>
</dbReference>
<dbReference type="GO" id="GO:0016328">
    <property type="term" value="C:lateral plasma membrane"/>
    <property type="evidence" value="ECO:0007669"/>
    <property type="project" value="UniProtKB-SubCell"/>
</dbReference>
<evidence type="ECO:0000256" key="11">
    <source>
        <dbReference type="ARBA" id="ARBA00022989"/>
    </source>
</evidence>
<comment type="subcellular location">
    <subcellularLocation>
        <location evidence="3">Cell junction</location>
        <location evidence="3">Tight junction</location>
    </subcellularLocation>
    <subcellularLocation>
        <location evidence="1">Lateral cell membrane</location>
    </subcellularLocation>
    <subcellularLocation>
        <location evidence="2">Membrane</location>
        <topology evidence="2">Multi-pass membrane protein</topology>
    </subcellularLocation>
</comment>
<evidence type="ECO:0000256" key="14">
    <source>
        <dbReference type="SAM" id="Phobius"/>
    </source>
</evidence>
<evidence type="ECO:0000256" key="4">
    <source>
        <dbReference type="ARBA" id="ARBA00007146"/>
    </source>
</evidence>
<evidence type="ECO:0000256" key="2">
    <source>
        <dbReference type="ARBA" id="ARBA00004141"/>
    </source>
</evidence>
<evidence type="ECO:0000256" key="8">
    <source>
        <dbReference type="ARBA" id="ARBA00022692"/>
    </source>
</evidence>
<dbReference type="GO" id="GO:0007507">
    <property type="term" value="P:heart development"/>
    <property type="evidence" value="ECO:0007669"/>
    <property type="project" value="TreeGrafter"/>
</dbReference>